<organism evidence="3 4">
    <name type="scientific">Clostridium thailandense</name>
    <dbReference type="NCBI Taxonomy" id="2794346"/>
    <lineage>
        <taxon>Bacteria</taxon>
        <taxon>Bacillati</taxon>
        <taxon>Bacillota</taxon>
        <taxon>Clostridia</taxon>
        <taxon>Eubacteriales</taxon>
        <taxon>Clostridiaceae</taxon>
        <taxon>Clostridium</taxon>
    </lineage>
</organism>
<sequence>MLFLAGAAVSSVQNLTLAVAPEFYTISIRGTAVVWGLAISRLGSATASIIICVLIQANFSMTTVFEPFIVPAIIGCISILLTKKESNMSNIAKESQQQA</sequence>
<keyword evidence="1" id="KW-0472">Membrane</keyword>
<keyword evidence="1" id="KW-0812">Transmembrane</keyword>
<dbReference type="RefSeq" id="WP_218320746.1">
    <property type="nucleotide sequence ID" value="NZ_JAEEGC010000052.1"/>
</dbReference>
<feature type="transmembrane region" description="Helical" evidence="1">
    <location>
        <begin position="34"/>
        <end position="57"/>
    </location>
</feature>
<keyword evidence="1" id="KW-1133">Transmembrane helix</keyword>
<dbReference type="PROSITE" id="PS50850">
    <property type="entry name" value="MFS"/>
    <property type="match status" value="1"/>
</dbReference>
<evidence type="ECO:0000313" key="3">
    <source>
        <dbReference type="EMBL" id="MBV7273680.1"/>
    </source>
</evidence>
<evidence type="ECO:0000259" key="2">
    <source>
        <dbReference type="PROSITE" id="PS50850"/>
    </source>
</evidence>
<protein>
    <recommendedName>
        <fullName evidence="2">Major facilitator superfamily (MFS) profile domain-containing protein</fullName>
    </recommendedName>
</protein>
<evidence type="ECO:0000256" key="1">
    <source>
        <dbReference type="SAM" id="Phobius"/>
    </source>
</evidence>
<reference evidence="3" key="1">
    <citation type="submission" date="2020-12" db="EMBL/GenBank/DDBJ databases">
        <title>Clostridium thailandense sp. nov., a novel acetogenic bacterium isolated from peat land soil in Thailand.</title>
        <authorList>
            <person name="Chaikitkaew S."/>
            <person name="Birkeland N.K."/>
        </authorList>
    </citation>
    <scope>NUCLEOTIDE SEQUENCE</scope>
    <source>
        <strain evidence="3">PL3</strain>
    </source>
</reference>
<dbReference type="Proteomes" id="UP000694308">
    <property type="component" value="Unassembled WGS sequence"/>
</dbReference>
<proteinExistence type="predicted"/>
<feature type="transmembrane region" description="Helical" evidence="1">
    <location>
        <begin position="64"/>
        <end position="81"/>
    </location>
</feature>
<evidence type="ECO:0000313" key="4">
    <source>
        <dbReference type="Proteomes" id="UP000694308"/>
    </source>
</evidence>
<feature type="domain" description="Major facilitator superfamily (MFS) profile" evidence="2">
    <location>
        <begin position="1"/>
        <end position="87"/>
    </location>
</feature>
<dbReference type="InterPro" id="IPR020846">
    <property type="entry name" value="MFS_dom"/>
</dbReference>
<dbReference type="AlphaFoldDB" id="A0A949WR77"/>
<gene>
    <name evidence="3" type="ORF">I6U48_12250</name>
</gene>
<comment type="caution">
    <text evidence="3">The sequence shown here is derived from an EMBL/GenBank/DDBJ whole genome shotgun (WGS) entry which is preliminary data.</text>
</comment>
<accession>A0A949WR77</accession>
<dbReference type="GO" id="GO:0022857">
    <property type="term" value="F:transmembrane transporter activity"/>
    <property type="evidence" value="ECO:0007669"/>
    <property type="project" value="InterPro"/>
</dbReference>
<keyword evidence="4" id="KW-1185">Reference proteome</keyword>
<name>A0A949WR77_9CLOT</name>
<dbReference type="EMBL" id="JAEEGC010000052">
    <property type="protein sequence ID" value="MBV7273680.1"/>
    <property type="molecule type" value="Genomic_DNA"/>
</dbReference>